<feature type="signal peptide" evidence="7">
    <location>
        <begin position="1"/>
        <end position="17"/>
    </location>
</feature>
<accession>A0A653CGR8</accession>
<dbReference type="OrthoDB" id="8179045at2759"/>
<feature type="domain" description="Chitin-binding type-2" evidence="8">
    <location>
        <begin position="1288"/>
        <end position="1349"/>
    </location>
</feature>
<evidence type="ECO:0000256" key="1">
    <source>
        <dbReference type="ARBA" id="ARBA00022669"/>
    </source>
</evidence>
<feature type="domain" description="Chitin-binding type-2" evidence="8">
    <location>
        <begin position="367"/>
        <end position="428"/>
    </location>
</feature>
<feature type="domain" description="Chitin-binding type-2" evidence="8">
    <location>
        <begin position="203"/>
        <end position="265"/>
    </location>
</feature>
<dbReference type="PROSITE" id="PS50940">
    <property type="entry name" value="CHIT_BIND_II"/>
    <property type="match status" value="19"/>
</dbReference>
<keyword evidence="4" id="KW-1015">Disulfide bond</keyword>
<dbReference type="SMART" id="SM00494">
    <property type="entry name" value="ChtBD2"/>
    <property type="match status" value="21"/>
</dbReference>
<proteinExistence type="predicted"/>
<feature type="domain" description="Chitin-binding type-2" evidence="8">
    <location>
        <begin position="984"/>
        <end position="1045"/>
    </location>
</feature>
<feature type="domain" description="Chitin-binding type-2" evidence="8">
    <location>
        <begin position="883"/>
        <end position="944"/>
    </location>
</feature>
<feature type="domain" description="Chitin-binding type-2" evidence="8">
    <location>
        <begin position="471"/>
        <end position="532"/>
    </location>
</feature>
<evidence type="ECO:0000256" key="5">
    <source>
        <dbReference type="ARBA" id="ARBA00023180"/>
    </source>
</evidence>
<dbReference type="InterPro" id="IPR051940">
    <property type="entry name" value="Chitin_bind-dev_reg"/>
</dbReference>
<feature type="domain" description="Chitin-binding type-2" evidence="8">
    <location>
        <begin position="1389"/>
        <end position="1450"/>
    </location>
</feature>
<name>A0A653CGR8_CALMS</name>
<feature type="domain" description="Chitin-binding type-2" evidence="8">
    <location>
        <begin position="1182"/>
        <end position="1243"/>
    </location>
</feature>
<feature type="domain" description="Chitin-binding type-2" evidence="8">
    <location>
        <begin position="778"/>
        <end position="839"/>
    </location>
</feature>
<feature type="domain" description="Chitin-binding type-2" evidence="8">
    <location>
        <begin position="2012"/>
        <end position="2073"/>
    </location>
</feature>
<sequence>MVAKVLILLITLNLVYQNVATSSDIQTFVCEKPGYFENPSDLSCRTFYQCITFLGGLIPVSFTCPIFTNFDPELQICSLSYACPSNKSLVAAERRSDALPEVSLDNDYPIDPHMEVIRSCTRFKCTSEGIFEDPDTCGKYYVCSKFFESYVVTHNPCPVFAGFDPVYRMCSFSKTCLPPIERCIPQDQHHKEESCIYVDYQDYFQCKRPGYFRNLNDPTCETYHYCKPTEAGGMFIKETYRCSNGSHFNPHVKKCDTNYICPCSESNSATVTTNIPGIEDEEENMREVVKKYESSLKVTEVDSESARMSSIVRNKSDNAAERNVAVDLSETSNREVAFHSEFSFESLHNIDPEWTNYTKCTPNTSESFECWTKGRFLDPGDTSCQSYFLCNLLRNGSFVKTRYLCPKGSSFNPSSSVCDIQYNCPCEVYTTTLPSSTTDESALSKLTSMTESDGSFLTEASGCNYQKSPDYFTCNKKGRFENLNDLTCESYFLCNLLRNGSFLKTEYLCPKGSYFNPTLSICSKSYTCPCTSATTTSTSAATVTATEATEISSVATTTGQNDCRYDSNPEYFTCSEKGRSEDLNDLTCQSYYLCNLLKNGSFVKTRYSCPKGSSFNPHLGVCDTQYICPCVGDVTTISSSTTDITESSTTTENGFTKPDDSATTEAPVCDYQEDPEYFGCTSKGRFENLNDLSCESYFLCSLLRNGSFLRTKYVCPKGSYFNPNLSICSKSYICPCNGHTTVSSTTASSTATEETTEISSVATTTEQKRCKYEDNPEYFTCSEKGRFEDLNDLTCQSYYLCNLLKNGSFVKTRYSCPKGSSFNPPLGVCDTQYVCPCVKDVTTISSSTTGITESSTTENGFTKPDDSATTEAPVCDYKEDPEYYGCTSKGRFENLNDLNCESYFLCNLLRNGSFLKTKYVCPKGSYFNPNLSICSKSYICPCNDHTTVSSTTVSSTATEETTEISSVATTTEQKHCRYEDDPEYFTCSEKGRFEDLNDLTCQSYYLCNLLKNGSFVKTRYSCPKGSSFNPPLGVCDTQYVCPCIEDVTTISSSTTDITEYLTTTENGFTKPDDSATTEAPVCEYQEDPEYYGCTSEGRFENLNDLNCESYFLCNLLRNGSCLKTKYICPKGSYFNPNLSICSKSYICPCNGHITVSSTTASSTATEETTEQKRCRYEDDPEYFTCSEKGRFENLNDLTCQSYYLCNLLKNGSFVGTRYSCPNGSSFNPPLGVCDTQYVCPCVKDVTTISSSTTDITESSTTTENGFTKPDDSATTEAPVCDYKEDPEYYDCTRKGRFENLNDLNCESYFLCNLLRNGSFLKTKYVCPKGSYFNPNLSICSKSYICPCNGDITASSTTVSSTATEETTEISSVSTTTEQKRCRYKENPEYFTCSEKGRFEDLNDLTCQSYYLCNLLKNGSFVKTRYSCPKGSSFNPPLGVCDTQYVCPCVEDVTTISSSTTDITKSSTTTENGFTKPDDSATTEAPACDYKEDPEYYGCTSKGRFENLNDLNCESYFLCNLLRNGSFLRTKYVCPKGSYFNPNLSICNKSYICPCNGHTTASSTTASSTLTEETTEISSVATTTEQKRCRYEDNPEYFTCSEKGRFEDLNDLTCQSYYLCNLLKNGSFVKTRYSCPKGSGFNPPLGVCDTQYVCPCVKDVTTISSSTTDITESLTTTENGFTKPDDSATTEAPVCDYQEDPEYFGCTSKGRFENLNDLNCESYFLCNLLRNGSFLKTKYVCPKGSYFNPNLSICSKSYICPCNGYTTVSSTTVSSTATEEATEISSVSTTTEQKHCRYEENPEYFTCLEKGRFEDLNDLTCQSYHLCNLLKNGSFVRTRYSCPNGSNFNPSLGVCDTQYVCPCVEDVTAVSSSTTNLNEPSTTSETRVTEPDDEVITEVPVCDYQEDPDYFNCTGKGRFENLNDLNCESYFLCNLLRNGSFLKTKYLCPKGSYFNPNLSICGKSYTCPCNSRMTTESTTVFSTVTENTEASGEADNVLTTEGVVCDYQQDPEYFACTKKGRLENLNDLACETYFLCNLLRNGSFLKTKYSCPKGSYFNPSLNICSTKYTCPCSSRITTESSNEYNATTEANTADCSTSTESACVYEDDPDYFSCTINGSFANHNDPTCETFLLCNLLGNGTFIKTKYSCPKGLFNPDLGLCDSNFSCPCSEKNLDKRLSDFSSSPVPE</sequence>
<evidence type="ECO:0000256" key="2">
    <source>
        <dbReference type="ARBA" id="ARBA00022729"/>
    </source>
</evidence>
<feature type="domain" description="Chitin-binding type-2" evidence="8">
    <location>
        <begin position="571"/>
        <end position="623"/>
    </location>
</feature>
<feature type="region of interest" description="Disordered" evidence="6">
    <location>
        <begin position="643"/>
        <end position="664"/>
    </location>
</feature>
<feature type="compositionally biased region" description="Low complexity" evidence="6">
    <location>
        <begin position="643"/>
        <end position="652"/>
    </location>
</feature>
<feature type="chain" id="PRO_5025055717" description="Chitin-binding type-2 domain-containing protein" evidence="7">
    <location>
        <begin position="18"/>
        <end position="2187"/>
    </location>
</feature>
<feature type="domain" description="Chitin-binding type-2" evidence="8">
    <location>
        <begin position="27"/>
        <end position="85"/>
    </location>
</feature>
<dbReference type="InterPro" id="IPR036508">
    <property type="entry name" value="Chitin-bd_dom_sf"/>
</dbReference>
<protein>
    <recommendedName>
        <fullName evidence="8">Chitin-binding type-2 domain-containing protein</fullName>
    </recommendedName>
</protein>
<feature type="domain" description="Chitin-binding type-2" evidence="8">
    <location>
        <begin position="122"/>
        <end position="178"/>
    </location>
</feature>
<dbReference type="Gene3D" id="2.170.140.10">
    <property type="entry name" value="Chitin binding domain"/>
    <property type="match status" value="12"/>
</dbReference>
<evidence type="ECO:0000256" key="6">
    <source>
        <dbReference type="SAM" id="MobiDB-lite"/>
    </source>
</evidence>
<dbReference type="EMBL" id="CAACVG010007604">
    <property type="protein sequence ID" value="VEN46260.1"/>
    <property type="molecule type" value="Genomic_DNA"/>
</dbReference>
<keyword evidence="10" id="KW-1185">Reference proteome</keyword>
<feature type="domain" description="Chitin-binding type-2" evidence="8">
    <location>
        <begin position="677"/>
        <end position="738"/>
    </location>
</feature>
<reference evidence="9 10" key="1">
    <citation type="submission" date="2019-01" db="EMBL/GenBank/DDBJ databases">
        <authorList>
            <person name="Sayadi A."/>
        </authorList>
    </citation>
    <scope>NUCLEOTIDE SEQUENCE [LARGE SCALE GENOMIC DNA]</scope>
</reference>
<feature type="domain" description="Chitin-binding type-2" evidence="8">
    <location>
        <begin position="1909"/>
        <end position="1970"/>
    </location>
</feature>
<keyword evidence="3" id="KW-0677">Repeat</keyword>
<dbReference type="GO" id="GO:0008061">
    <property type="term" value="F:chitin binding"/>
    <property type="evidence" value="ECO:0007669"/>
    <property type="project" value="UniProtKB-KW"/>
</dbReference>
<dbReference type="Proteomes" id="UP000410492">
    <property type="component" value="Unassembled WGS sequence"/>
</dbReference>
<organism evidence="9 10">
    <name type="scientific">Callosobruchus maculatus</name>
    <name type="common">Southern cowpea weevil</name>
    <name type="synonym">Pulse bruchid</name>
    <dbReference type="NCBI Taxonomy" id="64391"/>
    <lineage>
        <taxon>Eukaryota</taxon>
        <taxon>Metazoa</taxon>
        <taxon>Ecdysozoa</taxon>
        <taxon>Arthropoda</taxon>
        <taxon>Hexapoda</taxon>
        <taxon>Insecta</taxon>
        <taxon>Pterygota</taxon>
        <taxon>Neoptera</taxon>
        <taxon>Endopterygota</taxon>
        <taxon>Coleoptera</taxon>
        <taxon>Polyphaga</taxon>
        <taxon>Cucujiformia</taxon>
        <taxon>Chrysomeloidea</taxon>
        <taxon>Chrysomelidae</taxon>
        <taxon>Bruchinae</taxon>
        <taxon>Bruchini</taxon>
        <taxon>Callosobruchus</taxon>
    </lineage>
</organism>
<keyword evidence="2 7" id="KW-0732">Signal</keyword>
<evidence type="ECO:0000259" key="8">
    <source>
        <dbReference type="PROSITE" id="PS50940"/>
    </source>
</evidence>
<dbReference type="SUPFAM" id="SSF57625">
    <property type="entry name" value="Invertebrate chitin-binding proteins"/>
    <property type="match status" value="13"/>
</dbReference>
<evidence type="ECO:0000256" key="7">
    <source>
        <dbReference type="SAM" id="SignalP"/>
    </source>
</evidence>
<gene>
    <name evidence="9" type="ORF">CALMAC_LOCUS8413</name>
</gene>
<feature type="domain" description="Chitin-binding type-2" evidence="8">
    <location>
        <begin position="1803"/>
        <end position="1864"/>
    </location>
</feature>
<dbReference type="GO" id="GO:0005576">
    <property type="term" value="C:extracellular region"/>
    <property type="evidence" value="ECO:0007669"/>
    <property type="project" value="InterPro"/>
</dbReference>
<keyword evidence="5" id="KW-0325">Glycoprotein</keyword>
<evidence type="ECO:0000256" key="3">
    <source>
        <dbReference type="ARBA" id="ARBA00022737"/>
    </source>
</evidence>
<evidence type="ECO:0000256" key="4">
    <source>
        <dbReference type="ARBA" id="ARBA00023157"/>
    </source>
</evidence>
<evidence type="ECO:0000313" key="10">
    <source>
        <dbReference type="Proteomes" id="UP000410492"/>
    </source>
</evidence>
<feature type="domain" description="Chitin-binding type-2" evidence="8">
    <location>
        <begin position="1495"/>
        <end position="1556"/>
    </location>
</feature>
<dbReference type="PANTHER" id="PTHR23301:SF106">
    <property type="entry name" value="CHITIN-BINDING TYPE-2 DOMAIN-CONTAINING PROTEIN-RELATED"/>
    <property type="match status" value="1"/>
</dbReference>
<dbReference type="InterPro" id="IPR002557">
    <property type="entry name" value="Chitin-bd_dom"/>
</dbReference>
<feature type="domain" description="Chitin-binding type-2" evidence="8">
    <location>
        <begin position="1596"/>
        <end position="1657"/>
    </location>
</feature>
<dbReference type="PANTHER" id="PTHR23301">
    <property type="entry name" value="CHITIN BINDING PERITROPHIN-A"/>
    <property type="match status" value="1"/>
</dbReference>
<evidence type="ECO:0000313" key="9">
    <source>
        <dbReference type="EMBL" id="VEN46260.1"/>
    </source>
</evidence>
<keyword evidence="1" id="KW-0147">Chitin-binding</keyword>
<feature type="domain" description="Chitin-binding type-2" evidence="8">
    <location>
        <begin position="1702"/>
        <end position="1763"/>
    </location>
</feature>